<evidence type="ECO:0000313" key="1">
    <source>
        <dbReference type="EMBL" id="KAI4303374.1"/>
    </source>
</evidence>
<keyword evidence="2" id="KW-1185">Reference proteome</keyword>
<gene>
    <name evidence="1" type="ORF">MLD38_039014</name>
</gene>
<evidence type="ECO:0000313" key="2">
    <source>
        <dbReference type="Proteomes" id="UP001057402"/>
    </source>
</evidence>
<comment type="caution">
    <text evidence="1">The sequence shown here is derived from an EMBL/GenBank/DDBJ whole genome shotgun (WGS) entry which is preliminary data.</text>
</comment>
<dbReference type="Proteomes" id="UP001057402">
    <property type="component" value="Chromosome 12"/>
</dbReference>
<accession>A0ACB9L240</accession>
<dbReference type="EMBL" id="CM042891">
    <property type="protein sequence ID" value="KAI4303374.1"/>
    <property type="molecule type" value="Genomic_DNA"/>
</dbReference>
<organism evidence="1 2">
    <name type="scientific">Melastoma candidum</name>
    <dbReference type="NCBI Taxonomy" id="119954"/>
    <lineage>
        <taxon>Eukaryota</taxon>
        <taxon>Viridiplantae</taxon>
        <taxon>Streptophyta</taxon>
        <taxon>Embryophyta</taxon>
        <taxon>Tracheophyta</taxon>
        <taxon>Spermatophyta</taxon>
        <taxon>Magnoliopsida</taxon>
        <taxon>eudicotyledons</taxon>
        <taxon>Gunneridae</taxon>
        <taxon>Pentapetalae</taxon>
        <taxon>rosids</taxon>
        <taxon>malvids</taxon>
        <taxon>Myrtales</taxon>
        <taxon>Melastomataceae</taxon>
        <taxon>Melastomatoideae</taxon>
        <taxon>Melastomateae</taxon>
        <taxon>Melastoma</taxon>
    </lineage>
</organism>
<reference evidence="2" key="1">
    <citation type="journal article" date="2023" name="Front. Plant Sci.">
        <title>Chromosomal-level genome assembly of Melastoma candidum provides insights into trichome evolution.</title>
        <authorList>
            <person name="Zhong Y."/>
            <person name="Wu W."/>
            <person name="Sun C."/>
            <person name="Zou P."/>
            <person name="Liu Y."/>
            <person name="Dai S."/>
            <person name="Zhou R."/>
        </authorList>
    </citation>
    <scope>NUCLEOTIDE SEQUENCE [LARGE SCALE GENOMIC DNA]</scope>
</reference>
<protein>
    <submittedName>
        <fullName evidence="1">Uncharacterized protein</fullName>
    </submittedName>
</protein>
<sequence length="402" mass="44780">MKMKINRACDLTSISVLPPHCRPNNAPPPRPQLSQIQSQQHSQHSFSQGFSSQQGIFSQLSQSQNSLDDGLMNDQRFGSQERESTARKNSSMPPMSHSKDENNLPISRYSTNCMRKWGPAVSSESRCQVSEDLEHKIGSLEASLIRFGITLDSIQSDVMQLNKRTKELTLEVENVQQKLINQDSSIQLLHKTQADVKVGVDGCLRSISNQPDDGSVENKLQEVLSRLSSLPAYFEELMPKLEDQIARAFTKEMQASVEALSILGKYDQCLQEPVCPSKVILNSATPVRRSRDLRDSAVHATMPTQGKLEPDVEMTGWKSVKKPKAAPTMNPSPGRQKVKVQWRDHAAVIECDEEINSGFSCLLDGIQTDTPSSTSNDIKLRTMATDVPPRVVQVWIVHSFAL</sequence>
<name>A0ACB9L240_9MYRT</name>
<proteinExistence type="predicted"/>